<dbReference type="AlphaFoldDB" id="H9GUQ3"/>
<sequence>MPHSLWVVLTQSSGALKKPGESHEMICGTSGFTLSSTWMSWVRQKPGQGLEWLVYYYGTSSGYSYYSSSIQGRFTASKSGSNFYLHMTNLKIEDTAVYYCARDTEGLGLKEERARGNFDKDMSQFVSSAILTYGGEASAFIPFDLHSLLPPGALSEIQLIQSKSMAVSPGEMLRLNCKAKGFSVSDRIYLHWVRRPPGKRMVWMGFVDWTGITWRSIYAPFLQGRITISADTSTNSFSLQLRFLTAEDTATYYCCSALNRFEIHRMTMEWLGL</sequence>
<evidence type="ECO:0000256" key="2">
    <source>
        <dbReference type="ARBA" id="ARBA00023130"/>
    </source>
</evidence>
<dbReference type="Pfam" id="PF07686">
    <property type="entry name" value="V-set"/>
    <property type="match status" value="2"/>
</dbReference>
<keyword evidence="2" id="KW-1064">Adaptive immunity</keyword>
<dbReference type="InterPro" id="IPR003599">
    <property type="entry name" value="Ig_sub"/>
</dbReference>
<dbReference type="Ensembl" id="ENSACAT00000024486.2">
    <property type="protein sequence ID" value="ENSACAP00000020856.2"/>
    <property type="gene ID" value="ENSACAG00000022340.2"/>
</dbReference>
<proteinExistence type="predicted"/>
<dbReference type="HOGENOM" id="CLU_2488995_0_0_1"/>
<keyword evidence="6" id="KW-1185">Reference proteome</keyword>
<dbReference type="GO" id="GO:0019814">
    <property type="term" value="C:immunoglobulin complex"/>
    <property type="evidence" value="ECO:0007669"/>
    <property type="project" value="UniProtKB-KW"/>
</dbReference>
<evidence type="ECO:0000313" key="5">
    <source>
        <dbReference type="Ensembl" id="ENSACAP00000020856.2"/>
    </source>
</evidence>
<evidence type="ECO:0000256" key="3">
    <source>
        <dbReference type="ARBA" id="ARBA00043265"/>
    </source>
</evidence>
<keyword evidence="1" id="KW-0391">Immunity</keyword>
<feature type="domain" description="Ig-like" evidence="4">
    <location>
        <begin position="2"/>
        <end position="100"/>
    </location>
</feature>
<dbReference type="SUPFAM" id="SSF48726">
    <property type="entry name" value="Immunoglobulin"/>
    <property type="match status" value="2"/>
</dbReference>
<reference evidence="5" key="2">
    <citation type="submission" date="2025-08" db="UniProtKB">
        <authorList>
            <consortium name="Ensembl"/>
        </authorList>
    </citation>
    <scope>IDENTIFICATION</scope>
</reference>
<dbReference type="InterPro" id="IPR013783">
    <property type="entry name" value="Ig-like_fold"/>
</dbReference>
<dbReference type="GO" id="GO:0005576">
    <property type="term" value="C:extracellular region"/>
    <property type="evidence" value="ECO:0007669"/>
    <property type="project" value="UniProtKB-ARBA"/>
</dbReference>
<reference evidence="5" key="1">
    <citation type="submission" date="2009-12" db="EMBL/GenBank/DDBJ databases">
        <title>The Genome Sequence of Anolis carolinensis (Green Anole Lizard).</title>
        <authorList>
            <consortium name="The Genome Sequencing Platform"/>
            <person name="Di Palma F."/>
            <person name="Alfoldi J."/>
            <person name="Heiman D."/>
            <person name="Young S."/>
            <person name="Grabherr M."/>
            <person name="Johnson J."/>
            <person name="Lander E.S."/>
            <person name="Lindblad-Toh K."/>
        </authorList>
    </citation>
    <scope>NUCLEOTIDE SEQUENCE [LARGE SCALE GENOMIC DNA]</scope>
    <source>
        <strain evidence="5">JBL SC #1</strain>
    </source>
</reference>
<feature type="domain" description="Ig-like" evidence="4">
    <location>
        <begin position="150"/>
        <end position="254"/>
    </location>
</feature>
<dbReference type="InterPro" id="IPR013106">
    <property type="entry name" value="Ig_V-set"/>
</dbReference>
<dbReference type="InterPro" id="IPR036179">
    <property type="entry name" value="Ig-like_dom_sf"/>
</dbReference>
<dbReference type="GO" id="GO:0016064">
    <property type="term" value="P:immunoglobulin mediated immune response"/>
    <property type="evidence" value="ECO:0000318"/>
    <property type="project" value="GO_Central"/>
</dbReference>
<dbReference type="Proteomes" id="UP000001646">
    <property type="component" value="Unplaced"/>
</dbReference>
<accession>H9GUQ3</accession>
<dbReference type="Gene3D" id="2.60.40.10">
    <property type="entry name" value="Immunoglobulins"/>
    <property type="match status" value="2"/>
</dbReference>
<dbReference type="InParanoid" id="H9GUQ3"/>
<protein>
    <recommendedName>
        <fullName evidence="4">Ig-like domain-containing protein</fullName>
    </recommendedName>
</protein>
<dbReference type="InterPro" id="IPR050199">
    <property type="entry name" value="IgHV"/>
</dbReference>
<keyword evidence="3" id="KW-1280">Immunoglobulin</keyword>
<dbReference type="PANTHER" id="PTHR23266">
    <property type="entry name" value="IMMUNOGLOBULIN HEAVY CHAIN"/>
    <property type="match status" value="1"/>
</dbReference>
<reference evidence="5" key="3">
    <citation type="submission" date="2025-09" db="UniProtKB">
        <authorList>
            <consortium name="Ensembl"/>
        </authorList>
    </citation>
    <scope>IDENTIFICATION</scope>
</reference>
<dbReference type="PROSITE" id="PS50835">
    <property type="entry name" value="IG_LIKE"/>
    <property type="match status" value="2"/>
</dbReference>
<evidence type="ECO:0000259" key="4">
    <source>
        <dbReference type="PROSITE" id="PS50835"/>
    </source>
</evidence>
<dbReference type="GO" id="GO:0003823">
    <property type="term" value="F:antigen binding"/>
    <property type="evidence" value="ECO:0000318"/>
    <property type="project" value="GO_Central"/>
</dbReference>
<dbReference type="SMART" id="SM00406">
    <property type="entry name" value="IGv"/>
    <property type="match status" value="2"/>
</dbReference>
<dbReference type="Bgee" id="ENSACAG00000022340">
    <property type="expression patterns" value="Expressed in adrenal gland"/>
</dbReference>
<organism evidence="5 6">
    <name type="scientific">Anolis carolinensis</name>
    <name type="common">Green anole</name>
    <name type="synonym">American chameleon</name>
    <dbReference type="NCBI Taxonomy" id="28377"/>
    <lineage>
        <taxon>Eukaryota</taxon>
        <taxon>Metazoa</taxon>
        <taxon>Chordata</taxon>
        <taxon>Craniata</taxon>
        <taxon>Vertebrata</taxon>
        <taxon>Euteleostomi</taxon>
        <taxon>Lepidosauria</taxon>
        <taxon>Squamata</taxon>
        <taxon>Bifurcata</taxon>
        <taxon>Unidentata</taxon>
        <taxon>Episquamata</taxon>
        <taxon>Toxicofera</taxon>
        <taxon>Iguania</taxon>
        <taxon>Dactyloidae</taxon>
        <taxon>Anolis</taxon>
    </lineage>
</organism>
<name>H9GUQ3_ANOCA</name>
<dbReference type="FunFam" id="2.60.40.10:FF:001594">
    <property type="entry name" value="Immunoglobulin heavy variable 9-4"/>
    <property type="match status" value="1"/>
</dbReference>
<dbReference type="GeneTree" id="ENSGT00940000163847"/>
<evidence type="ECO:0000313" key="6">
    <source>
        <dbReference type="Proteomes" id="UP000001646"/>
    </source>
</evidence>
<dbReference type="FunFam" id="2.60.40.10:FF:003199">
    <property type="entry name" value="Uncharacterized protein"/>
    <property type="match status" value="1"/>
</dbReference>
<dbReference type="SMART" id="SM00409">
    <property type="entry name" value="IG"/>
    <property type="match status" value="2"/>
</dbReference>
<evidence type="ECO:0000256" key="1">
    <source>
        <dbReference type="ARBA" id="ARBA00022859"/>
    </source>
</evidence>
<dbReference type="InterPro" id="IPR007110">
    <property type="entry name" value="Ig-like_dom"/>
</dbReference>